<dbReference type="CDD" id="cd06225">
    <property type="entry name" value="HAMP"/>
    <property type="match status" value="1"/>
</dbReference>
<evidence type="ECO:0000256" key="1">
    <source>
        <dbReference type="ARBA" id="ARBA00000085"/>
    </source>
</evidence>
<feature type="domain" description="Histidine kinase" evidence="9">
    <location>
        <begin position="463"/>
        <end position="678"/>
    </location>
</feature>
<evidence type="ECO:0000256" key="5">
    <source>
        <dbReference type="ARBA" id="ARBA00022679"/>
    </source>
</evidence>
<dbReference type="PANTHER" id="PTHR43047">
    <property type="entry name" value="TWO-COMPONENT HISTIDINE PROTEIN KINASE"/>
    <property type="match status" value="1"/>
</dbReference>
<dbReference type="Gene3D" id="1.10.287.130">
    <property type="match status" value="1"/>
</dbReference>
<dbReference type="SMART" id="SM00387">
    <property type="entry name" value="HATPase_c"/>
    <property type="match status" value="1"/>
</dbReference>
<gene>
    <name evidence="11" type="ORF">ENJ61_08315</name>
</gene>
<protein>
    <recommendedName>
        <fullName evidence="3">histidine kinase</fullName>
        <ecNumber evidence="3">2.7.13.3</ecNumber>
    </recommendedName>
</protein>
<dbReference type="InterPro" id="IPR036097">
    <property type="entry name" value="HisK_dim/P_sf"/>
</dbReference>
<feature type="transmembrane region" description="Helical" evidence="8">
    <location>
        <begin position="250"/>
        <end position="272"/>
    </location>
</feature>
<organism evidence="11">
    <name type="scientific">Aquifex aeolicus</name>
    <dbReference type="NCBI Taxonomy" id="63363"/>
    <lineage>
        <taxon>Bacteria</taxon>
        <taxon>Pseudomonadati</taxon>
        <taxon>Aquificota</taxon>
        <taxon>Aquificia</taxon>
        <taxon>Aquificales</taxon>
        <taxon>Aquificaceae</taxon>
        <taxon>Aquifex</taxon>
    </lineage>
</organism>
<dbReference type="InterPro" id="IPR003660">
    <property type="entry name" value="HAMP_dom"/>
</dbReference>
<accession>A0A7C5Q419</accession>
<evidence type="ECO:0000256" key="7">
    <source>
        <dbReference type="ARBA" id="ARBA00023012"/>
    </source>
</evidence>
<evidence type="ECO:0000256" key="8">
    <source>
        <dbReference type="SAM" id="Phobius"/>
    </source>
</evidence>
<dbReference type="SUPFAM" id="SSF47384">
    <property type="entry name" value="Homodimeric domain of signal transducing histidine kinase"/>
    <property type="match status" value="1"/>
</dbReference>
<dbReference type="FunFam" id="1.10.287.130:FF:000001">
    <property type="entry name" value="Two-component sensor histidine kinase"/>
    <property type="match status" value="1"/>
</dbReference>
<feature type="domain" description="HAMP" evidence="10">
    <location>
        <begin position="274"/>
        <end position="327"/>
    </location>
</feature>
<dbReference type="Pfam" id="PF00512">
    <property type="entry name" value="HisKA"/>
    <property type="match status" value="1"/>
</dbReference>
<dbReference type="Gene3D" id="3.30.565.10">
    <property type="entry name" value="Histidine kinase-like ATPase, C-terminal domain"/>
    <property type="match status" value="1"/>
</dbReference>
<evidence type="ECO:0000256" key="3">
    <source>
        <dbReference type="ARBA" id="ARBA00012438"/>
    </source>
</evidence>
<name>A0A7C5Q419_AQUAO</name>
<dbReference type="EC" id="2.7.13.3" evidence="3"/>
<evidence type="ECO:0000313" key="11">
    <source>
        <dbReference type="EMBL" id="HHJ64893.1"/>
    </source>
</evidence>
<keyword evidence="8" id="KW-1133">Transmembrane helix</keyword>
<evidence type="ECO:0000259" key="10">
    <source>
        <dbReference type="PROSITE" id="PS50885"/>
    </source>
</evidence>
<dbReference type="PROSITE" id="PS50885">
    <property type="entry name" value="HAMP"/>
    <property type="match status" value="1"/>
</dbReference>
<evidence type="ECO:0000256" key="6">
    <source>
        <dbReference type="ARBA" id="ARBA00022777"/>
    </source>
</evidence>
<keyword evidence="7" id="KW-0902">Two-component regulatory system</keyword>
<dbReference type="SUPFAM" id="SSF55874">
    <property type="entry name" value="ATPase domain of HSP90 chaperone/DNA topoisomerase II/histidine kinase"/>
    <property type="match status" value="1"/>
</dbReference>
<dbReference type="CDD" id="cd00082">
    <property type="entry name" value="HisKA"/>
    <property type="match status" value="1"/>
</dbReference>
<sequence length="679" mass="77871">MKALRKSFRLKVTLAFLIVGLIPYVIFSLFSIAQMEKALRERIEYDLEMNGGFLIHEITEHLHFLQKQMNQWAKLQMMSDVLIGDIDKRISSFLFRVYRELKFRGFILCTDDQRRIVASSHPELIGERFEEEGRFYTREGETFIVLRTPIQPFPLSELPAGEVVVLYSLENFRDLLINTEFAVSSLINPRLGIFITPFFDELPPLGSYGFMNIGRFIVYYQRFDDSIMGGDWTILVGMDRHSAFAPIRNMALIFGGSALSGALAIILISLLVSRRTLAPITEISKTARYIVETGDYSRRVPVRGEDEIAMLSASFNRMLDEIQEVLDRIREENLERIRLFRKLVEMFALILEQEDEEHLLRVAVRELREFLGVEVSIHRTPPSQGRSYEIRAGIFSEGEIREEIVGYLTFGTEDTTPELEDFFRSVTKMLSFQIEKLNMLKAQSYLRERAEAASKAKSMFIANMSHELRTPLNAIIGFAQYLRSELDSNPVYREVAKNIEVSGRHLLTMINDILDFSKAEAGKVKVSVERFNLRELLEEVEVMVKHSAEEKGLDLRMEKPDLEIEADPGLLKQVLINLLSNAVKFTERGYISLKVEREDSFLKFRVMDTGVGIPKELQGRLFEAFEQLDSSDRGKEKGTGLGLALSKRLVELMGGRIGVISEGRGKGSEFWFTLPLTRR</sequence>
<dbReference type="InterPro" id="IPR003594">
    <property type="entry name" value="HATPase_dom"/>
</dbReference>
<dbReference type="GO" id="GO:0016020">
    <property type="term" value="C:membrane"/>
    <property type="evidence" value="ECO:0007669"/>
    <property type="project" value="UniProtKB-SubCell"/>
</dbReference>
<keyword evidence="6" id="KW-0418">Kinase</keyword>
<evidence type="ECO:0000256" key="2">
    <source>
        <dbReference type="ARBA" id="ARBA00004370"/>
    </source>
</evidence>
<dbReference type="InterPro" id="IPR036890">
    <property type="entry name" value="HATPase_C_sf"/>
</dbReference>
<comment type="subcellular location">
    <subcellularLocation>
        <location evidence="2">Membrane</location>
    </subcellularLocation>
</comment>
<keyword evidence="4" id="KW-0597">Phosphoprotein</keyword>
<dbReference type="FunFam" id="3.30.565.10:FF:000010">
    <property type="entry name" value="Sensor histidine kinase RcsC"/>
    <property type="match status" value="1"/>
</dbReference>
<dbReference type="SMART" id="SM00304">
    <property type="entry name" value="HAMP"/>
    <property type="match status" value="1"/>
</dbReference>
<comment type="caution">
    <text evidence="11">The sequence shown here is derived from an EMBL/GenBank/DDBJ whole genome shotgun (WGS) entry which is preliminary data.</text>
</comment>
<dbReference type="Proteomes" id="UP000885792">
    <property type="component" value="Unassembled WGS sequence"/>
</dbReference>
<dbReference type="SUPFAM" id="SSF158472">
    <property type="entry name" value="HAMP domain-like"/>
    <property type="match status" value="1"/>
</dbReference>
<evidence type="ECO:0000259" key="9">
    <source>
        <dbReference type="PROSITE" id="PS50109"/>
    </source>
</evidence>
<dbReference type="PRINTS" id="PR00344">
    <property type="entry name" value="BCTRLSENSOR"/>
</dbReference>
<keyword evidence="8" id="KW-0472">Membrane</keyword>
<dbReference type="Pfam" id="PF00672">
    <property type="entry name" value="HAMP"/>
    <property type="match status" value="1"/>
</dbReference>
<dbReference type="CDD" id="cd16922">
    <property type="entry name" value="HATPase_EvgS-ArcB-TorS-like"/>
    <property type="match status" value="1"/>
</dbReference>
<proteinExistence type="predicted"/>
<evidence type="ECO:0000256" key="4">
    <source>
        <dbReference type="ARBA" id="ARBA00022553"/>
    </source>
</evidence>
<dbReference type="SMART" id="SM00388">
    <property type="entry name" value="HisKA"/>
    <property type="match status" value="1"/>
</dbReference>
<dbReference type="AlphaFoldDB" id="A0A7C5Q419"/>
<reference evidence="11" key="1">
    <citation type="journal article" date="2020" name="mSystems">
        <title>Genome- and Community-Level Interaction Insights into Carbon Utilization and Element Cycling Functions of Hydrothermarchaeota in Hydrothermal Sediment.</title>
        <authorList>
            <person name="Zhou Z."/>
            <person name="Liu Y."/>
            <person name="Xu W."/>
            <person name="Pan J."/>
            <person name="Luo Z.H."/>
            <person name="Li M."/>
        </authorList>
    </citation>
    <scope>NUCLEOTIDE SEQUENCE [LARGE SCALE GENOMIC DNA]</scope>
    <source>
        <strain evidence="11">HyVt-501</strain>
    </source>
</reference>
<dbReference type="Gene3D" id="6.10.340.10">
    <property type="match status" value="1"/>
</dbReference>
<feature type="transmembrane region" description="Helical" evidence="8">
    <location>
        <begin position="12"/>
        <end position="33"/>
    </location>
</feature>
<dbReference type="GO" id="GO:0000155">
    <property type="term" value="F:phosphorelay sensor kinase activity"/>
    <property type="evidence" value="ECO:0007669"/>
    <property type="project" value="InterPro"/>
</dbReference>
<dbReference type="InterPro" id="IPR005467">
    <property type="entry name" value="His_kinase_dom"/>
</dbReference>
<dbReference type="InterPro" id="IPR003661">
    <property type="entry name" value="HisK_dim/P_dom"/>
</dbReference>
<dbReference type="EMBL" id="DRNB01000306">
    <property type="protein sequence ID" value="HHJ64893.1"/>
    <property type="molecule type" value="Genomic_DNA"/>
</dbReference>
<dbReference type="PROSITE" id="PS50109">
    <property type="entry name" value="HIS_KIN"/>
    <property type="match status" value="1"/>
</dbReference>
<keyword evidence="8" id="KW-0812">Transmembrane</keyword>
<dbReference type="InterPro" id="IPR004358">
    <property type="entry name" value="Sig_transdc_His_kin-like_C"/>
</dbReference>
<keyword evidence="5" id="KW-0808">Transferase</keyword>
<dbReference type="Pfam" id="PF02518">
    <property type="entry name" value="HATPase_c"/>
    <property type="match status" value="1"/>
</dbReference>
<comment type="catalytic activity">
    <reaction evidence="1">
        <text>ATP + protein L-histidine = ADP + protein N-phospho-L-histidine.</text>
        <dbReference type="EC" id="2.7.13.3"/>
    </reaction>
</comment>